<evidence type="ECO:0000313" key="2">
    <source>
        <dbReference type="Proteomes" id="UP001066276"/>
    </source>
</evidence>
<reference evidence="1" key="1">
    <citation type="journal article" date="2022" name="bioRxiv">
        <title>Sequencing and chromosome-scale assembly of the giantPleurodeles waltlgenome.</title>
        <authorList>
            <person name="Brown T."/>
            <person name="Elewa A."/>
            <person name="Iarovenko S."/>
            <person name="Subramanian E."/>
            <person name="Araus A.J."/>
            <person name="Petzold A."/>
            <person name="Susuki M."/>
            <person name="Suzuki K.-i.T."/>
            <person name="Hayashi T."/>
            <person name="Toyoda A."/>
            <person name="Oliveira C."/>
            <person name="Osipova E."/>
            <person name="Leigh N.D."/>
            <person name="Simon A."/>
            <person name="Yun M.H."/>
        </authorList>
    </citation>
    <scope>NUCLEOTIDE SEQUENCE</scope>
    <source>
        <strain evidence="1">20211129_DDA</strain>
        <tissue evidence="1">Liver</tissue>
    </source>
</reference>
<comment type="caution">
    <text evidence="1">The sequence shown here is derived from an EMBL/GenBank/DDBJ whole genome shotgun (WGS) entry which is preliminary data.</text>
</comment>
<sequence>MLPCDQGPVDLSYLRAPDKDDSLRADTPLGRYYTAHLLSCARLSALFRGSGGSRRVALGVRAISPHFSQVFGLSAPGSELSRAGAQRLPPSWFLEVFGARRRIPPQPLFLSRTGLRSPGPILPIIFGVWKCYYFSRAPFAAPERRAKRAASSATGHAPHEPSLPQVRDYLRAVALLRLTQLQVLDLEQPLLTEEINLAIRQMATA</sequence>
<accession>A0AAV7L5X7</accession>
<keyword evidence="2" id="KW-1185">Reference proteome</keyword>
<gene>
    <name evidence="1" type="ORF">NDU88_006073</name>
</gene>
<dbReference type="EMBL" id="JANPWB010000016">
    <property type="protein sequence ID" value="KAJ1085949.1"/>
    <property type="molecule type" value="Genomic_DNA"/>
</dbReference>
<evidence type="ECO:0000313" key="1">
    <source>
        <dbReference type="EMBL" id="KAJ1085949.1"/>
    </source>
</evidence>
<dbReference type="AlphaFoldDB" id="A0AAV7L5X7"/>
<dbReference type="Proteomes" id="UP001066276">
    <property type="component" value="Chromosome 12"/>
</dbReference>
<proteinExistence type="predicted"/>
<protein>
    <submittedName>
        <fullName evidence="1">Uncharacterized protein</fullName>
    </submittedName>
</protein>
<organism evidence="1 2">
    <name type="scientific">Pleurodeles waltl</name>
    <name type="common">Iberian ribbed newt</name>
    <dbReference type="NCBI Taxonomy" id="8319"/>
    <lineage>
        <taxon>Eukaryota</taxon>
        <taxon>Metazoa</taxon>
        <taxon>Chordata</taxon>
        <taxon>Craniata</taxon>
        <taxon>Vertebrata</taxon>
        <taxon>Euteleostomi</taxon>
        <taxon>Amphibia</taxon>
        <taxon>Batrachia</taxon>
        <taxon>Caudata</taxon>
        <taxon>Salamandroidea</taxon>
        <taxon>Salamandridae</taxon>
        <taxon>Pleurodelinae</taxon>
        <taxon>Pleurodeles</taxon>
    </lineage>
</organism>
<name>A0AAV7L5X7_PLEWA</name>